<keyword evidence="1" id="KW-0808">Transferase</keyword>
<dbReference type="SUPFAM" id="SSF56752">
    <property type="entry name" value="D-aminoacid aminotransferase-like PLP-dependent enzymes"/>
    <property type="match status" value="1"/>
</dbReference>
<gene>
    <name evidence="1" type="ORF">SAMN04489713_10562</name>
</gene>
<dbReference type="GO" id="GO:0016740">
    <property type="term" value="F:transferase activity"/>
    <property type="evidence" value="ECO:0007669"/>
    <property type="project" value="UniProtKB-KW"/>
</dbReference>
<dbReference type="InParanoid" id="A0A1I5G7H8"/>
<reference evidence="1 2" key="1">
    <citation type="submission" date="2016-10" db="EMBL/GenBank/DDBJ databases">
        <authorList>
            <person name="de Groot N.N."/>
        </authorList>
    </citation>
    <scope>NUCLEOTIDE SEQUENCE [LARGE SCALE GENOMIC DNA]</scope>
    <source>
        <strain evidence="1 2">DSM 43067</strain>
    </source>
</reference>
<dbReference type="STRING" id="1993.SAMN04489713_10562"/>
<accession>A0A1I5G7H8</accession>
<dbReference type="Proteomes" id="UP000183413">
    <property type="component" value="Unassembled WGS sequence"/>
</dbReference>
<keyword evidence="2" id="KW-1185">Reference proteome</keyword>
<proteinExistence type="predicted"/>
<protein>
    <submittedName>
        <fullName evidence="1">Amino-transferase class IV</fullName>
    </submittedName>
</protein>
<organism evidence="1 2">
    <name type="scientific">Actinomadura madurae</name>
    <dbReference type="NCBI Taxonomy" id="1993"/>
    <lineage>
        <taxon>Bacteria</taxon>
        <taxon>Bacillati</taxon>
        <taxon>Actinomycetota</taxon>
        <taxon>Actinomycetes</taxon>
        <taxon>Streptosporangiales</taxon>
        <taxon>Thermomonosporaceae</taxon>
        <taxon>Actinomadura</taxon>
    </lineage>
</organism>
<dbReference type="AlphaFoldDB" id="A0A1I5G7H8"/>
<evidence type="ECO:0000313" key="2">
    <source>
        <dbReference type="Proteomes" id="UP000183413"/>
    </source>
</evidence>
<dbReference type="eggNOG" id="COG0115">
    <property type="taxonomic scope" value="Bacteria"/>
</dbReference>
<sequence length="125" mass="13350">MRIEVNGRPATAEALAHPALVNYGHFTAMQVREPVPHIRHVGGFGQIHFGLKAQRAGFDDALLVLRDGRVAEGGITNIGFFRDGGVVTNSLGIAPVTRIGDVTYPVSDLMASADKAYASVPWGRI</sequence>
<evidence type="ECO:0000313" key="1">
    <source>
        <dbReference type="EMBL" id="SFO31799.1"/>
    </source>
</evidence>
<dbReference type="InterPro" id="IPR001544">
    <property type="entry name" value="Aminotrans_IV"/>
</dbReference>
<dbReference type="InterPro" id="IPR043132">
    <property type="entry name" value="BCAT-like_C"/>
</dbReference>
<dbReference type="RefSeq" id="WP_075021400.1">
    <property type="nucleotide sequence ID" value="NZ_FOVH01000005.1"/>
</dbReference>
<dbReference type="Pfam" id="PF01063">
    <property type="entry name" value="Aminotran_4"/>
    <property type="match status" value="1"/>
</dbReference>
<dbReference type="Gene3D" id="3.20.10.10">
    <property type="entry name" value="D-amino Acid Aminotransferase, subunit A, domain 2"/>
    <property type="match status" value="1"/>
</dbReference>
<name>A0A1I5G7H8_9ACTN</name>
<dbReference type="InterPro" id="IPR036038">
    <property type="entry name" value="Aminotransferase-like"/>
</dbReference>
<dbReference type="EMBL" id="FOVH01000005">
    <property type="protein sequence ID" value="SFO31799.1"/>
    <property type="molecule type" value="Genomic_DNA"/>
</dbReference>